<gene>
    <name evidence="10" type="ORF">DFP98_13647</name>
</gene>
<dbReference type="InterPro" id="IPR003660">
    <property type="entry name" value="HAMP_dom"/>
</dbReference>
<evidence type="ECO:0000256" key="1">
    <source>
        <dbReference type="ARBA" id="ARBA00004651"/>
    </source>
</evidence>
<dbReference type="PANTHER" id="PTHR34220:SF7">
    <property type="entry name" value="SENSOR HISTIDINE KINASE YPDA"/>
    <property type="match status" value="1"/>
</dbReference>
<evidence type="ECO:0000256" key="4">
    <source>
        <dbReference type="ARBA" id="ARBA00022679"/>
    </source>
</evidence>
<name>A0A3D9I6T6_9BACL</name>
<dbReference type="RefSeq" id="WP_147310316.1">
    <property type="nucleotide sequence ID" value="NZ_QRDZ01000036.1"/>
</dbReference>
<protein>
    <submittedName>
        <fullName evidence="10">Sensor histidine kinase YesM</fullName>
    </submittedName>
</protein>
<sequence length="592" mass="67647">MLHSVLTNISLRQKLLFSFVILVLLPLSAISFISYQIFRASLFDNISTSTAEVLRQTGNNIDHYLRQLAELTERPYFDPNALGIMVEARNGRLSPDSDAYLSDFFKRILVPRNDTEGIFLYPMSGSAYFAARNSAHQPDFDPSKTTWYREAVKRKGQIVLTPTHVQEQIGYQPARVFSLTRVINDFSTRQPLGVLTFDFNYTELQKIRDDVALFADGRLGIYTKSGEAVLSGGGDSDEHAAEYLRLPHHKYRLLKDYWMASYTVPYSDWVVLYQVPVHVLNEKLETIKTYIVLIAACGLLLASAFYGWIVVRLTDPLLSLRKMMTRVGAGDFSVQMPQREVRDEIGQITAHFVKVTRRLQETIEATHVLQLKRKQAQLNALRTQINPHFLYNTLESIYMMAIMNEDEETARMIGLLGDFFKKTLRLNADFVTLREEVGNFQVYWELQRVRFARRIEVAVDYPEEYADALIVPLILQPLVENAISHGLKENAGRISILIFPEGRRLCIRVTDSGQELTEAKLLDARNRLNEEKVDEPHAAHIGLRNIHERIRLVCGDEYGLEIDRAPEGGLMAKAVLPIKLKEEHDAPDSGRR</sequence>
<dbReference type="InterPro" id="IPR050640">
    <property type="entry name" value="Bact_2-comp_sensor_kinase"/>
</dbReference>
<keyword evidence="3" id="KW-0597">Phosphoprotein</keyword>
<reference evidence="10 11" key="1">
    <citation type="submission" date="2018-07" db="EMBL/GenBank/DDBJ databases">
        <title>Genomic Encyclopedia of Type Strains, Phase III (KMG-III): the genomes of soil and plant-associated and newly described type strains.</title>
        <authorList>
            <person name="Whitman W."/>
        </authorList>
    </citation>
    <scope>NUCLEOTIDE SEQUENCE [LARGE SCALE GENOMIC DNA]</scope>
    <source>
        <strain evidence="10 11">CECT 7287</strain>
    </source>
</reference>
<dbReference type="EMBL" id="QRDZ01000036">
    <property type="protein sequence ID" value="RED57493.1"/>
    <property type="molecule type" value="Genomic_DNA"/>
</dbReference>
<evidence type="ECO:0000256" key="7">
    <source>
        <dbReference type="ARBA" id="ARBA00023136"/>
    </source>
</evidence>
<dbReference type="Gene3D" id="3.30.565.10">
    <property type="entry name" value="Histidine kinase-like ATPase, C-terminal domain"/>
    <property type="match status" value="1"/>
</dbReference>
<organism evidence="10 11">
    <name type="scientific">Cohnella phaseoli</name>
    <dbReference type="NCBI Taxonomy" id="456490"/>
    <lineage>
        <taxon>Bacteria</taxon>
        <taxon>Bacillati</taxon>
        <taxon>Bacillota</taxon>
        <taxon>Bacilli</taxon>
        <taxon>Bacillales</taxon>
        <taxon>Paenibacillaceae</taxon>
        <taxon>Cohnella</taxon>
    </lineage>
</organism>
<dbReference type="Pfam" id="PF00672">
    <property type="entry name" value="HAMP"/>
    <property type="match status" value="1"/>
</dbReference>
<evidence type="ECO:0000256" key="8">
    <source>
        <dbReference type="SAM" id="Phobius"/>
    </source>
</evidence>
<dbReference type="Pfam" id="PF02743">
    <property type="entry name" value="dCache_1"/>
    <property type="match status" value="1"/>
</dbReference>
<dbReference type="SUPFAM" id="SSF158472">
    <property type="entry name" value="HAMP domain-like"/>
    <property type="match status" value="1"/>
</dbReference>
<keyword evidence="10" id="KW-0418">Kinase</keyword>
<evidence type="ECO:0000259" key="9">
    <source>
        <dbReference type="PROSITE" id="PS50885"/>
    </source>
</evidence>
<dbReference type="PANTHER" id="PTHR34220">
    <property type="entry name" value="SENSOR HISTIDINE KINASE YPDA"/>
    <property type="match status" value="1"/>
</dbReference>
<dbReference type="OrthoDB" id="2638092at2"/>
<evidence type="ECO:0000313" key="10">
    <source>
        <dbReference type="EMBL" id="RED57493.1"/>
    </source>
</evidence>
<evidence type="ECO:0000256" key="3">
    <source>
        <dbReference type="ARBA" id="ARBA00022553"/>
    </source>
</evidence>
<evidence type="ECO:0000256" key="2">
    <source>
        <dbReference type="ARBA" id="ARBA00022475"/>
    </source>
</evidence>
<dbReference type="CDD" id="cd06225">
    <property type="entry name" value="HAMP"/>
    <property type="match status" value="1"/>
</dbReference>
<dbReference type="Proteomes" id="UP000256977">
    <property type="component" value="Unassembled WGS sequence"/>
</dbReference>
<evidence type="ECO:0000313" key="11">
    <source>
        <dbReference type="Proteomes" id="UP000256977"/>
    </source>
</evidence>
<dbReference type="SUPFAM" id="SSF55874">
    <property type="entry name" value="ATPase domain of HSP90 chaperone/DNA topoisomerase II/histidine kinase"/>
    <property type="match status" value="1"/>
</dbReference>
<dbReference type="GO" id="GO:0005886">
    <property type="term" value="C:plasma membrane"/>
    <property type="evidence" value="ECO:0007669"/>
    <property type="project" value="UniProtKB-SubCell"/>
</dbReference>
<feature type="transmembrane region" description="Helical" evidence="8">
    <location>
        <begin position="290"/>
        <end position="314"/>
    </location>
</feature>
<dbReference type="PROSITE" id="PS50885">
    <property type="entry name" value="HAMP"/>
    <property type="match status" value="1"/>
</dbReference>
<dbReference type="SMART" id="SM00304">
    <property type="entry name" value="HAMP"/>
    <property type="match status" value="1"/>
</dbReference>
<evidence type="ECO:0000256" key="6">
    <source>
        <dbReference type="ARBA" id="ARBA00022989"/>
    </source>
</evidence>
<evidence type="ECO:0000256" key="5">
    <source>
        <dbReference type="ARBA" id="ARBA00022692"/>
    </source>
</evidence>
<dbReference type="InterPro" id="IPR010559">
    <property type="entry name" value="Sig_transdc_His_kin_internal"/>
</dbReference>
<dbReference type="AlphaFoldDB" id="A0A3D9I6T6"/>
<comment type="subcellular location">
    <subcellularLocation>
        <location evidence="1">Cell membrane</location>
        <topology evidence="1">Multi-pass membrane protein</topology>
    </subcellularLocation>
</comment>
<comment type="caution">
    <text evidence="10">The sequence shown here is derived from an EMBL/GenBank/DDBJ whole genome shotgun (WGS) entry which is preliminary data.</text>
</comment>
<dbReference type="Gene3D" id="6.10.340.10">
    <property type="match status" value="1"/>
</dbReference>
<keyword evidence="7 8" id="KW-0472">Membrane</keyword>
<keyword evidence="2" id="KW-1003">Cell membrane</keyword>
<accession>A0A3D9I6T6</accession>
<keyword evidence="6 8" id="KW-1133">Transmembrane helix</keyword>
<dbReference type="GO" id="GO:0000155">
    <property type="term" value="F:phosphorelay sensor kinase activity"/>
    <property type="evidence" value="ECO:0007669"/>
    <property type="project" value="InterPro"/>
</dbReference>
<dbReference type="InterPro" id="IPR033479">
    <property type="entry name" value="dCache_1"/>
</dbReference>
<keyword evidence="11" id="KW-1185">Reference proteome</keyword>
<feature type="domain" description="HAMP" evidence="9">
    <location>
        <begin position="311"/>
        <end position="364"/>
    </location>
</feature>
<dbReference type="InterPro" id="IPR036890">
    <property type="entry name" value="HATPase_C_sf"/>
</dbReference>
<proteinExistence type="predicted"/>
<keyword evidence="4" id="KW-0808">Transferase</keyword>
<keyword evidence="5 8" id="KW-0812">Transmembrane</keyword>
<dbReference type="Pfam" id="PF06580">
    <property type="entry name" value="His_kinase"/>
    <property type="match status" value="1"/>
</dbReference>
<dbReference type="Gene3D" id="3.30.450.20">
    <property type="entry name" value="PAS domain"/>
    <property type="match status" value="1"/>
</dbReference>